<proteinExistence type="predicted"/>
<evidence type="ECO:0000256" key="3">
    <source>
        <dbReference type="SAM" id="SignalP"/>
    </source>
</evidence>
<dbReference type="Pfam" id="PF13407">
    <property type="entry name" value="Peripla_BP_4"/>
    <property type="match status" value="1"/>
</dbReference>
<evidence type="ECO:0000259" key="4">
    <source>
        <dbReference type="Pfam" id="PF13407"/>
    </source>
</evidence>
<keyword evidence="2 3" id="KW-0732">Signal</keyword>
<dbReference type="GO" id="GO:0030246">
    <property type="term" value="F:carbohydrate binding"/>
    <property type="evidence" value="ECO:0007669"/>
    <property type="project" value="TreeGrafter"/>
</dbReference>
<evidence type="ECO:0000313" key="6">
    <source>
        <dbReference type="Proteomes" id="UP000467240"/>
    </source>
</evidence>
<gene>
    <name evidence="5" type="ORF">F8O01_00940</name>
</gene>
<dbReference type="InterPro" id="IPR050555">
    <property type="entry name" value="Bact_Solute-Bind_Prot2"/>
</dbReference>
<accession>A0A7J5C1Y5</accession>
<evidence type="ECO:0000256" key="1">
    <source>
        <dbReference type="ARBA" id="ARBA00004196"/>
    </source>
</evidence>
<feature type="domain" description="Periplasmic binding protein" evidence="4">
    <location>
        <begin position="43"/>
        <end position="322"/>
    </location>
</feature>
<comment type="subcellular location">
    <subcellularLocation>
        <location evidence="1">Cell envelope</location>
    </subcellularLocation>
</comment>
<dbReference type="OrthoDB" id="9773673at2"/>
<reference evidence="5 6" key="1">
    <citation type="submission" date="2019-09" db="EMBL/GenBank/DDBJ databases">
        <title>Phylogeny of genus Pseudoclavibacter and closely related genus.</title>
        <authorList>
            <person name="Li Y."/>
        </authorList>
    </citation>
    <scope>NUCLEOTIDE SEQUENCE [LARGE SCALE GENOMIC DNA]</scope>
    <source>
        <strain evidence="5 6">DSM 23821</strain>
    </source>
</reference>
<sequence>MSLMKKLLGLGVVAGLALGLTACDAPTEPNTGGAGEAQDITNVGISMPTRELERWINDGAQLQKLLQDAGYTAELQYAENDPDTQISQIQNLIAGGSQVLVVAAIDGSVLAPVLQDAKDKGITVIAYDRLINDTPNVDYYATFDNQKVGTLQGEYIVDQLDLENQAGPFYLEPFAGSPDDNNAKFFFSGAWDVLKPYVDEGKLVVASGKAPKSNDDWASIGIQDWESSGAQSEMENRLATFYTDKKVDVVLSPNDSLAQGIAEALASSGYTPGPDYPLLTGQDADKASVINILAGKQSMTVWKDTRLLGQQVFNMIEALKSGAQVEVNDTESYDNGVKVVPSYLLPPEVVVKDTVQEKLIDSGFLKASDVGL</sequence>
<dbReference type="Proteomes" id="UP000467240">
    <property type="component" value="Unassembled WGS sequence"/>
</dbReference>
<organism evidence="5 6">
    <name type="scientific">Pseudoclavibacter chungangensis</name>
    <dbReference type="NCBI Taxonomy" id="587635"/>
    <lineage>
        <taxon>Bacteria</taxon>
        <taxon>Bacillati</taxon>
        <taxon>Actinomycetota</taxon>
        <taxon>Actinomycetes</taxon>
        <taxon>Micrococcales</taxon>
        <taxon>Microbacteriaceae</taxon>
        <taxon>Pseudoclavibacter</taxon>
    </lineage>
</organism>
<dbReference type="GO" id="GO:0030288">
    <property type="term" value="C:outer membrane-bounded periplasmic space"/>
    <property type="evidence" value="ECO:0007669"/>
    <property type="project" value="TreeGrafter"/>
</dbReference>
<dbReference type="InterPro" id="IPR025997">
    <property type="entry name" value="SBP_2_dom"/>
</dbReference>
<protein>
    <submittedName>
        <fullName evidence="5">Sugar ABC transporter substrate-binding protein</fullName>
    </submittedName>
</protein>
<evidence type="ECO:0000256" key="2">
    <source>
        <dbReference type="ARBA" id="ARBA00022729"/>
    </source>
</evidence>
<feature type="signal peptide" evidence="3">
    <location>
        <begin position="1"/>
        <end position="22"/>
    </location>
</feature>
<evidence type="ECO:0000313" key="5">
    <source>
        <dbReference type="EMBL" id="KAB1662631.1"/>
    </source>
</evidence>
<dbReference type="PROSITE" id="PS51257">
    <property type="entry name" value="PROKAR_LIPOPROTEIN"/>
    <property type="match status" value="1"/>
</dbReference>
<feature type="chain" id="PRO_5038875753" evidence="3">
    <location>
        <begin position="23"/>
        <end position="372"/>
    </location>
</feature>
<dbReference type="PANTHER" id="PTHR30036">
    <property type="entry name" value="D-XYLOSE-BINDING PERIPLASMIC PROTEIN"/>
    <property type="match status" value="1"/>
</dbReference>
<dbReference type="AlphaFoldDB" id="A0A7J5C1Y5"/>
<dbReference type="NCBIfam" id="NF040907">
    <property type="entry name" value="ChvE"/>
    <property type="match status" value="1"/>
</dbReference>
<dbReference type="RefSeq" id="WP_158038977.1">
    <property type="nucleotide sequence ID" value="NZ_JACCFV010000001.1"/>
</dbReference>
<dbReference type="InterPro" id="IPR049784">
    <property type="entry name" value="ChvE-like"/>
</dbReference>
<keyword evidence="6" id="KW-1185">Reference proteome</keyword>
<dbReference type="EMBL" id="WBJZ01000001">
    <property type="protein sequence ID" value="KAB1662631.1"/>
    <property type="molecule type" value="Genomic_DNA"/>
</dbReference>
<comment type="caution">
    <text evidence="5">The sequence shown here is derived from an EMBL/GenBank/DDBJ whole genome shotgun (WGS) entry which is preliminary data.</text>
</comment>
<dbReference type="CDD" id="cd19994">
    <property type="entry name" value="PBP1_ChvE"/>
    <property type="match status" value="1"/>
</dbReference>
<dbReference type="InterPro" id="IPR028082">
    <property type="entry name" value="Peripla_BP_I"/>
</dbReference>
<dbReference type="Gene3D" id="3.40.50.2300">
    <property type="match status" value="2"/>
</dbReference>
<dbReference type="PANTHER" id="PTHR30036:SF1">
    <property type="entry name" value="D-XYLOSE-BINDING PERIPLASMIC PROTEIN"/>
    <property type="match status" value="1"/>
</dbReference>
<dbReference type="SUPFAM" id="SSF53822">
    <property type="entry name" value="Periplasmic binding protein-like I"/>
    <property type="match status" value="1"/>
</dbReference>
<name>A0A7J5C1Y5_9MICO</name>